<dbReference type="Proteomes" id="UP001328107">
    <property type="component" value="Unassembled WGS sequence"/>
</dbReference>
<feature type="non-terminal residue" evidence="1">
    <location>
        <position position="1"/>
    </location>
</feature>
<proteinExistence type="predicted"/>
<organism evidence="1 2">
    <name type="scientific">Pristionchus mayeri</name>
    <dbReference type="NCBI Taxonomy" id="1317129"/>
    <lineage>
        <taxon>Eukaryota</taxon>
        <taxon>Metazoa</taxon>
        <taxon>Ecdysozoa</taxon>
        <taxon>Nematoda</taxon>
        <taxon>Chromadorea</taxon>
        <taxon>Rhabditida</taxon>
        <taxon>Rhabditina</taxon>
        <taxon>Diplogasteromorpha</taxon>
        <taxon>Diplogasteroidea</taxon>
        <taxon>Neodiplogasteridae</taxon>
        <taxon>Pristionchus</taxon>
    </lineage>
</organism>
<name>A0AAN4Z3M2_9BILA</name>
<accession>A0AAN4Z3M2</accession>
<sequence length="85" mass="9868">IVVPFLKRFQAVAYSHTPDLEVKFNRYCYLKARKIIDKHGWISPKLITKSNYAGFIRTCAVHLLSRARRNDIDAQKMVLEGFSVL</sequence>
<protein>
    <recommendedName>
        <fullName evidence="3">Ribosomal protein</fullName>
    </recommendedName>
</protein>
<evidence type="ECO:0000313" key="2">
    <source>
        <dbReference type="Proteomes" id="UP001328107"/>
    </source>
</evidence>
<keyword evidence="2" id="KW-1185">Reference proteome</keyword>
<evidence type="ECO:0008006" key="3">
    <source>
        <dbReference type="Google" id="ProtNLM"/>
    </source>
</evidence>
<comment type="caution">
    <text evidence="1">The sequence shown here is derived from an EMBL/GenBank/DDBJ whole genome shotgun (WGS) entry which is preliminary data.</text>
</comment>
<dbReference type="AlphaFoldDB" id="A0AAN4Z3M2"/>
<gene>
    <name evidence="1" type="ORF">PMAYCL1PPCAC_04132</name>
</gene>
<feature type="non-terminal residue" evidence="1">
    <location>
        <position position="85"/>
    </location>
</feature>
<evidence type="ECO:0000313" key="1">
    <source>
        <dbReference type="EMBL" id="GMR33937.1"/>
    </source>
</evidence>
<dbReference type="EMBL" id="BTRK01000001">
    <property type="protein sequence ID" value="GMR33937.1"/>
    <property type="molecule type" value="Genomic_DNA"/>
</dbReference>
<reference evidence="2" key="1">
    <citation type="submission" date="2022-10" db="EMBL/GenBank/DDBJ databases">
        <title>Genome assembly of Pristionchus species.</title>
        <authorList>
            <person name="Yoshida K."/>
            <person name="Sommer R.J."/>
        </authorList>
    </citation>
    <scope>NUCLEOTIDE SEQUENCE [LARGE SCALE GENOMIC DNA]</scope>
    <source>
        <strain evidence="2">RS5460</strain>
    </source>
</reference>